<keyword evidence="4" id="KW-0408">Iron</keyword>
<dbReference type="InterPro" id="IPR036884">
    <property type="entry name" value="2Fe-2S-bd_dom_sf"/>
</dbReference>
<feature type="domain" description="2Fe-2S ferredoxin-type" evidence="6">
    <location>
        <begin position="1"/>
        <end position="76"/>
    </location>
</feature>
<gene>
    <name evidence="7" type="ORF">HNP33_003186</name>
</gene>
<dbReference type="Pfam" id="PF00111">
    <property type="entry name" value="Fer2"/>
    <property type="match status" value="1"/>
</dbReference>
<dbReference type="InterPro" id="IPR012675">
    <property type="entry name" value="Beta-grasp_dom_sf"/>
</dbReference>
<proteinExistence type="predicted"/>
<dbReference type="PROSITE" id="PS51085">
    <property type="entry name" value="2FE2S_FER_2"/>
    <property type="match status" value="1"/>
</dbReference>
<evidence type="ECO:0000256" key="5">
    <source>
        <dbReference type="ARBA" id="ARBA00023014"/>
    </source>
</evidence>
<protein>
    <submittedName>
        <fullName evidence="7">Isoquinoline 1-oxidoreductase alpha subunit</fullName>
        <ecNumber evidence="7">1.3.99.16</ecNumber>
    </submittedName>
</protein>
<keyword evidence="5" id="KW-0411">Iron-sulfur</keyword>
<dbReference type="SUPFAM" id="SSF47741">
    <property type="entry name" value="CO dehydrogenase ISP C-domain like"/>
    <property type="match status" value="1"/>
</dbReference>
<dbReference type="Pfam" id="PF01799">
    <property type="entry name" value="Fer2_2"/>
    <property type="match status" value="1"/>
</dbReference>
<dbReference type="EC" id="1.3.99.16" evidence="7"/>
<name>A0ABR6RIU1_9BURK</name>
<dbReference type="InterPro" id="IPR002888">
    <property type="entry name" value="2Fe-2S-bd"/>
</dbReference>
<dbReference type="PROSITE" id="PS00197">
    <property type="entry name" value="2FE2S_FER_1"/>
    <property type="match status" value="1"/>
</dbReference>
<dbReference type="PANTHER" id="PTHR44379">
    <property type="entry name" value="OXIDOREDUCTASE WITH IRON-SULFUR SUBUNIT"/>
    <property type="match status" value="1"/>
</dbReference>
<dbReference type="Gene3D" id="1.10.150.120">
    <property type="entry name" value="[2Fe-2S]-binding domain"/>
    <property type="match status" value="1"/>
</dbReference>
<evidence type="ECO:0000256" key="4">
    <source>
        <dbReference type="ARBA" id="ARBA00023004"/>
    </source>
</evidence>
<evidence type="ECO:0000313" key="7">
    <source>
        <dbReference type="EMBL" id="MBB6579076.1"/>
    </source>
</evidence>
<dbReference type="SUPFAM" id="SSF54292">
    <property type="entry name" value="2Fe-2S ferredoxin-like"/>
    <property type="match status" value="1"/>
</dbReference>
<dbReference type="CDD" id="cd00207">
    <property type="entry name" value="fer2"/>
    <property type="match status" value="1"/>
</dbReference>
<dbReference type="GO" id="GO:0047121">
    <property type="term" value="F:isoquinoline 1-oxidoreductase activity"/>
    <property type="evidence" value="ECO:0007669"/>
    <property type="project" value="UniProtKB-EC"/>
</dbReference>
<dbReference type="Gene3D" id="3.10.20.30">
    <property type="match status" value="1"/>
</dbReference>
<keyword evidence="8" id="KW-1185">Reference proteome</keyword>
<keyword evidence="2" id="KW-0479">Metal-binding</keyword>
<dbReference type="PANTHER" id="PTHR44379:SF2">
    <property type="entry name" value="BLR6218 PROTEIN"/>
    <property type="match status" value="1"/>
</dbReference>
<sequence length="160" mass="16620">MATLSINGTQQTVQAADDTPLLWVLRDELGMTGTKFGCGMAMCGACTVHINGQPTRSCVTPISALQGVQVATIEHQETDAIGRVVQAAWVELSVAQCGYCQAGQIMSAIGLLKSNKNPSDQEISDAMSGNICRCGAYPRIHAAIQLAAKNLAKAGTGAPS</sequence>
<reference evidence="7 8" key="1">
    <citation type="submission" date="2020-08" db="EMBL/GenBank/DDBJ databases">
        <title>Functional genomics of gut bacteria from endangered species of beetles.</title>
        <authorList>
            <person name="Carlos-Shanley C."/>
        </authorList>
    </citation>
    <scope>NUCLEOTIDE SEQUENCE [LARGE SCALE GENOMIC DNA]</scope>
    <source>
        <strain evidence="7 8">S00124</strain>
    </source>
</reference>
<dbReference type="EMBL" id="JACHKZ010000023">
    <property type="protein sequence ID" value="MBB6579076.1"/>
    <property type="molecule type" value="Genomic_DNA"/>
</dbReference>
<dbReference type="InterPro" id="IPR006058">
    <property type="entry name" value="2Fe2S_fd_BS"/>
</dbReference>
<keyword evidence="3 7" id="KW-0560">Oxidoreductase</keyword>
<dbReference type="InterPro" id="IPR051452">
    <property type="entry name" value="Diverse_Oxidoreductases"/>
</dbReference>
<dbReference type="InterPro" id="IPR001041">
    <property type="entry name" value="2Fe-2S_ferredoxin-type"/>
</dbReference>
<evidence type="ECO:0000259" key="6">
    <source>
        <dbReference type="PROSITE" id="PS51085"/>
    </source>
</evidence>
<keyword evidence="1" id="KW-0001">2Fe-2S</keyword>
<comment type="caution">
    <text evidence="7">The sequence shown here is derived from an EMBL/GenBank/DDBJ whole genome shotgun (WGS) entry which is preliminary data.</text>
</comment>
<dbReference type="Proteomes" id="UP000562492">
    <property type="component" value="Unassembled WGS sequence"/>
</dbReference>
<organism evidence="7 8">
    <name type="scientific">Comamonas odontotermitis</name>
    <dbReference type="NCBI Taxonomy" id="379895"/>
    <lineage>
        <taxon>Bacteria</taxon>
        <taxon>Pseudomonadati</taxon>
        <taxon>Pseudomonadota</taxon>
        <taxon>Betaproteobacteria</taxon>
        <taxon>Burkholderiales</taxon>
        <taxon>Comamonadaceae</taxon>
        <taxon>Comamonas</taxon>
    </lineage>
</organism>
<dbReference type="RefSeq" id="WP_184710209.1">
    <property type="nucleotide sequence ID" value="NZ_JACHKZ010000023.1"/>
</dbReference>
<accession>A0ABR6RIU1</accession>
<evidence type="ECO:0000256" key="3">
    <source>
        <dbReference type="ARBA" id="ARBA00023002"/>
    </source>
</evidence>
<evidence type="ECO:0000256" key="1">
    <source>
        <dbReference type="ARBA" id="ARBA00022714"/>
    </source>
</evidence>
<evidence type="ECO:0000313" key="8">
    <source>
        <dbReference type="Proteomes" id="UP000562492"/>
    </source>
</evidence>
<evidence type="ECO:0000256" key="2">
    <source>
        <dbReference type="ARBA" id="ARBA00022723"/>
    </source>
</evidence>
<dbReference type="InterPro" id="IPR036010">
    <property type="entry name" value="2Fe-2S_ferredoxin-like_sf"/>
</dbReference>